<dbReference type="EMBL" id="HBUF01537891">
    <property type="protein sequence ID" value="CAG6753983.1"/>
    <property type="molecule type" value="Transcribed_RNA"/>
</dbReference>
<dbReference type="EMBL" id="HBUF01338726">
    <property type="protein sequence ID" value="CAG6698563.1"/>
    <property type="molecule type" value="Transcribed_RNA"/>
</dbReference>
<dbReference type="EMBL" id="HBUF01537892">
    <property type="protein sequence ID" value="CAG6753993.1"/>
    <property type="molecule type" value="Transcribed_RNA"/>
</dbReference>
<protein>
    <submittedName>
        <fullName evidence="1">Uncharacterized protein</fullName>
    </submittedName>
</protein>
<dbReference type="EMBL" id="HBUF01537895">
    <property type="protein sequence ID" value="CAG6754024.1"/>
    <property type="molecule type" value="Transcribed_RNA"/>
</dbReference>
<proteinExistence type="predicted"/>
<dbReference type="EMBL" id="HBUF01338733">
    <property type="protein sequence ID" value="CAG6698591.1"/>
    <property type="molecule type" value="Transcribed_RNA"/>
</dbReference>
<accession>A0A8D8XIN7</accession>
<dbReference type="EMBL" id="HBUF01537887">
    <property type="protein sequence ID" value="CAG6753941.1"/>
    <property type="molecule type" value="Transcribed_RNA"/>
</dbReference>
<dbReference type="EMBL" id="HBUF01338729">
    <property type="protein sequence ID" value="CAG6698571.1"/>
    <property type="molecule type" value="Transcribed_RNA"/>
</dbReference>
<evidence type="ECO:0000313" key="1">
    <source>
        <dbReference type="EMBL" id="CAG6698563.1"/>
    </source>
</evidence>
<dbReference type="AlphaFoldDB" id="A0A8D8XIN7"/>
<dbReference type="EMBL" id="HBUF01338730">
    <property type="protein sequence ID" value="CAG6698577.1"/>
    <property type="molecule type" value="Transcribed_RNA"/>
</dbReference>
<reference evidence="1" key="1">
    <citation type="submission" date="2021-05" db="EMBL/GenBank/DDBJ databases">
        <authorList>
            <person name="Alioto T."/>
            <person name="Alioto T."/>
            <person name="Gomez Garrido J."/>
        </authorList>
    </citation>
    <scope>NUCLEOTIDE SEQUENCE</scope>
</reference>
<dbReference type="EMBL" id="HBUF01537893">
    <property type="protein sequence ID" value="CAG6754004.1"/>
    <property type="molecule type" value="Transcribed_RNA"/>
</dbReference>
<dbReference type="EMBL" id="HBUF01537889">
    <property type="protein sequence ID" value="CAG6753960.1"/>
    <property type="molecule type" value="Transcribed_RNA"/>
</dbReference>
<name>A0A8D8XIN7_9HEMI</name>
<dbReference type="EMBL" id="HBUF01537890">
    <property type="protein sequence ID" value="CAG6753970.1"/>
    <property type="molecule type" value="Transcribed_RNA"/>
</dbReference>
<dbReference type="EMBL" id="HBUF01537888">
    <property type="protein sequence ID" value="CAG6753950.1"/>
    <property type="molecule type" value="Transcribed_RNA"/>
</dbReference>
<dbReference type="EMBL" id="HBUF01537886">
    <property type="protein sequence ID" value="CAG6753929.1"/>
    <property type="molecule type" value="Transcribed_RNA"/>
</dbReference>
<sequence>MSTISKSSPSDFLLERGSALGIMEASKVRLKLSAESELKSMVLSRTIVSISSPPGELQTLLVKLLSLAVTKLASLLGEKVPEVDRSELLPESDRRELLALRQGEAHLLVLNLVDASCLGVPRMSLSLRSRAKSDTFNTFSESFTGTSSFSLLISSLE</sequence>
<organism evidence="1">
    <name type="scientific">Cacopsylla melanoneura</name>
    <dbReference type="NCBI Taxonomy" id="428564"/>
    <lineage>
        <taxon>Eukaryota</taxon>
        <taxon>Metazoa</taxon>
        <taxon>Ecdysozoa</taxon>
        <taxon>Arthropoda</taxon>
        <taxon>Hexapoda</taxon>
        <taxon>Insecta</taxon>
        <taxon>Pterygota</taxon>
        <taxon>Neoptera</taxon>
        <taxon>Paraneoptera</taxon>
        <taxon>Hemiptera</taxon>
        <taxon>Sternorrhyncha</taxon>
        <taxon>Psylloidea</taxon>
        <taxon>Psyllidae</taxon>
        <taxon>Psyllinae</taxon>
        <taxon>Cacopsylla</taxon>
    </lineage>
</organism>
<dbReference type="EMBL" id="HBUF01338732">
    <property type="protein sequence ID" value="CAG6698585.1"/>
    <property type="molecule type" value="Transcribed_RNA"/>
</dbReference>